<evidence type="ECO:0000256" key="11">
    <source>
        <dbReference type="ARBA" id="ARBA00048823"/>
    </source>
</evidence>
<keyword evidence="15" id="KW-0175">Coiled coil</keyword>
<organism evidence="17 18">
    <name type="scientific">Paenirhodobacter ferrireducens</name>
    <dbReference type="NCBI Taxonomy" id="1215032"/>
    <lineage>
        <taxon>Bacteria</taxon>
        <taxon>Pseudomonadati</taxon>
        <taxon>Pseudomonadota</taxon>
        <taxon>Alphaproteobacteria</taxon>
        <taxon>Rhodobacterales</taxon>
        <taxon>Rhodobacter group</taxon>
        <taxon>Paenirhodobacter</taxon>
    </lineage>
</organism>
<keyword evidence="6 12" id="KW-0547">Nucleotide-binding</keyword>
<evidence type="ECO:0000256" key="13">
    <source>
        <dbReference type="PIRSR" id="PIRSR001529-1"/>
    </source>
</evidence>
<dbReference type="Proteomes" id="UP000286594">
    <property type="component" value="Unassembled WGS sequence"/>
</dbReference>
<dbReference type="UniPathway" id="UPA00906">
    <property type="reaction ID" value="UER00895"/>
</dbReference>
<sequence length="429" mass="46652">MHDIRAIRENPAQFDAALARRGLSPLASEILALDEARRAAIHAAETAQADQNAASKLVGAAKANGDEAEFERLRALVAEKKSEVAAMQAEAGRLDAELRDKLLWVPNSPLDEVPQGADENDNVEVRRWGTPRAYDFAPKEHYQLSAVGKAMDFETAAKLSGARFVVLKSGVARVHRALAQFMLDLHVDTHGLTEAITPVLVRPETMLGTGQLPKFAEDSYETTNGWWMIPTAEVTLTNFISGEVWDEAALPARMCAHTNCFRSEAGSAGKDTAGMLRQHQFEKVEMVTICRPEDAIAEHEGMVKRAEAVLEALGLPYRRIVLCTGDMGFGAQKTYDLEVWLPGQNTYREISSVSTCGQFQARRMNGRYKPAAGGKPEFVATLNGSGLAVGRCLIAVLENGQEADGSVTLPAVLHRYLGGKTRLVDGVLV</sequence>
<dbReference type="NCBIfam" id="TIGR00414">
    <property type="entry name" value="serS"/>
    <property type="match status" value="1"/>
</dbReference>
<dbReference type="CDD" id="cd00770">
    <property type="entry name" value="SerRS_core"/>
    <property type="match status" value="1"/>
</dbReference>
<evidence type="ECO:0000256" key="2">
    <source>
        <dbReference type="ARBA" id="ARBA00005045"/>
    </source>
</evidence>
<dbReference type="GO" id="GO:0016260">
    <property type="term" value="P:selenocysteine biosynthetic process"/>
    <property type="evidence" value="ECO:0007669"/>
    <property type="project" value="UniProtKB-UniRule"/>
</dbReference>
<dbReference type="PRINTS" id="PR00981">
    <property type="entry name" value="TRNASYNTHSER"/>
</dbReference>
<evidence type="ECO:0000256" key="12">
    <source>
        <dbReference type="HAMAP-Rule" id="MF_00176"/>
    </source>
</evidence>
<evidence type="ECO:0000256" key="3">
    <source>
        <dbReference type="ARBA" id="ARBA00010728"/>
    </source>
</evidence>
<comment type="similarity">
    <text evidence="3 12">Belongs to the class-II aminoacyl-tRNA synthetase family. Type-1 seryl-tRNA synthetase subfamily.</text>
</comment>
<dbReference type="SUPFAM" id="SSF55681">
    <property type="entry name" value="Class II aaRS and biotin synthetases"/>
    <property type="match status" value="1"/>
</dbReference>
<keyword evidence="4 12" id="KW-0963">Cytoplasm</keyword>
<dbReference type="AlphaFoldDB" id="A0A443LUZ2"/>
<comment type="catalytic activity">
    <reaction evidence="11 12">
        <text>tRNA(Ser) + L-serine + ATP = L-seryl-tRNA(Ser) + AMP + diphosphate + H(+)</text>
        <dbReference type="Rhea" id="RHEA:12292"/>
        <dbReference type="Rhea" id="RHEA-COMP:9669"/>
        <dbReference type="Rhea" id="RHEA-COMP:9703"/>
        <dbReference type="ChEBI" id="CHEBI:15378"/>
        <dbReference type="ChEBI" id="CHEBI:30616"/>
        <dbReference type="ChEBI" id="CHEBI:33019"/>
        <dbReference type="ChEBI" id="CHEBI:33384"/>
        <dbReference type="ChEBI" id="CHEBI:78442"/>
        <dbReference type="ChEBI" id="CHEBI:78533"/>
        <dbReference type="ChEBI" id="CHEBI:456215"/>
        <dbReference type="EC" id="6.1.1.11"/>
    </reaction>
</comment>
<protein>
    <recommendedName>
        <fullName evidence="12">Serine--tRNA ligase</fullName>
        <ecNumber evidence="12">6.1.1.11</ecNumber>
    </recommendedName>
    <alternativeName>
        <fullName evidence="12">Seryl-tRNA synthetase</fullName>
        <shortName evidence="12">SerRS</shortName>
    </alternativeName>
    <alternativeName>
        <fullName evidence="12">Seryl-tRNA(Ser/Sec) synthetase</fullName>
    </alternativeName>
</protein>
<comment type="subunit">
    <text evidence="12">Homodimer. The tRNA molecule binds across the dimer.</text>
</comment>
<dbReference type="InterPro" id="IPR002317">
    <property type="entry name" value="Ser-tRNA-ligase_type_1"/>
</dbReference>
<keyword evidence="18" id="KW-1185">Reference proteome</keyword>
<evidence type="ECO:0000256" key="8">
    <source>
        <dbReference type="ARBA" id="ARBA00022917"/>
    </source>
</evidence>
<dbReference type="Gene3D" id="1.10.287.40">
    <property type="entry name" value="Serine-tRNA synthetase, tRNA binding domain"/>
    <property type="match status" value="1"/>
</dbReference>
<dbReference type="InterPro" id="IPR015866">
    <property type="entry name" value="Ser-tRNA-synth_1_N"/>
</dbReference>
<dbReference type="RefSeq" id="WP_128147099.1">
    <property type="nucleotide sequence ID" value="NZ_SAVB01000001.1"/>
</dbReference>
<dbReference type="InterPro" id="IPR006195">
    <property type="entry name" value="aa-tRNA-synth_II"/>
</dbReference>
<dbReference type="Gene3D" id="3.30.930.10">
    <property type="entry name" value="Bira Bifunctional Protein, Domain 2"/>
    <property type="match status" value="1"/>
</dbReference>
<evidence type="ECO:0000256" key="10">
    <source>
        <dbReference type="ARBA" id="ARBA00047929"/>
    </source>
</evidence>
<dbReference type="Pfam" id="PF02403">
    <property type="entry name" value="Seryl_tRNA_N"/>
    <property type="match status" value="1"/>
</dbReference>
<dbReference type="PANTHER" id="PTHR43697">
    <property type="entry name" value="SERYL-TRNA SYNTHETASE"/>
    <property type="match status" value="1"/>
</dbReference>
<dbReference type="GO" id="GO:0004828">
    <property type="term" value="F:serine-tRNA ligase activity"/>
    <property type="evidence" value="ECO:0007669"/>
    <property type="project" value="UniProtKB-UniRule"/>
</dbReference>
<evidence type="ECO:0000256" key="9">
    <source>
        <dbReference type="ARBA" id="ARBA00023146"/>
    </source>
</evidence>
<evidence type="ECO:0000256" key="6">
    <source>
        <dbReference type="ARBA" id="ARBA00022741"/>
    </source>
</evidence>
<dbReference type="GO" id="GO:0006434">
    <property type="term" value="P:seryl-tRNA aminoacylation"/>
    <property type="evidence" value="ECO:0007669"/>
    <property type="project" value="UniProtKB-UniRule"/>
</dbReference>
<dbReference type="GO" id="GO:0005524">
    <property type="term" value="F:ATP binding"/>
    <property type="evidence" value="ECO:0007669"/>
    <property type="project" value="UniProtKB-UniRule"/>
</dbReference>
<evidence type="ECO:0000256" key="15">
    <source>
        <dbReference type="SAM" id="Coils"/>
    </source>
</evidence>
<accession>A0A443LUZ2</accession>
<feature type="binding site" evidence="12 14">
    <location>
        <begin position="349"/>
        <end position="352"/>
    </location>
    <ligand>
        <name>ATP</name>
        <dbReference type="ChEBI" id="CHEBI:30616"/>
    </ligand>
</feature>
<dbReference type="InterPro" id="IPR045864">
    <property type="entry name" value="aa-tRNA-synth_II/BPL/LPL"/>
</dbReference>
<dbReference type="Pfam" id="PF00587">
    <property type="entry name" value="tRNA-synt_2b"/>
    <property type="match status" value="1"/>
</dbReference>
<feature type="binding site" evidence="13">
    <location>
        <position position="383"/>
    </location>
    <ligand>
        <name>L-serine</name>
        <dbReference type="ChEBI" id="CHEBI:33384"/>
    </ligand>
</feature>
<proteinExistence type="inferred from homology"/>
<dbReference type="PROSITE" id="PS50862">
    <property type="entry name" value="AA_TRNA_LIGASE_II"/>
    <property type="match status" value="1"/>
</dbReference>
<dbReference type="SUPFAM" id="SSF46589">
    <property type="entry name" value="tRNA-binding arm"/>
    <property type="match status" value="1"/>
</dbReference>
<feature type="binding site" evidence="12">
    <location>
        <begin position="231"/>
        <end position="233"/>
    </location>
    <ligand>
        <name>L-serine</name>
        <dbReference type="ChEBI" id="CHEBI:33384"/>
    </ligand>
</feature>
<comment type="subcellular location">
    <subcellularLocation>
        <location evidence="1 12">Cytoplasm</location>
    </subcellularLocation>
</comment>
<comment type="function">
    <text evidence="12">Catalyzes the attachment of serine to tRNA(Ser). Is also able to aminoacylate tRNA(Sec) with serine, to form the misacylated tRNA L-seryl-tRNA(Sec), which will be further converted into selenocysteinyl-tRNA(Sec).</text>
</comment>
<dbReference type="OrthoDB" id="9804647at2"/>
<dbReference type="EMBL" id="SAVB01000001">
    <property type="protein sequence ID" value="RWR53014.1"/>
    <property type="molecule type" value="Genomic_DNA"/>
</dbReference>
<dbReference type="InterPro" id="IPR002314">
    <property type="entry name" value="aa-tRNA-synt_IIb"/>
</dbReference>
<evidence type="ECO:0000313" key="17">
    <source>
        <dbReference type="EMBL" id="RWR53014.1"/>
    </source>
</evidence>
<dbReference type="InterPro" id="IPR042103">
    <property type="entry name" value="SerRS_1_N_sf"/>
</dbReference>
<comment type="caution">
    <text evidence="12">Lacks conserved residue(s) required for the propagation of feature annotation.</text>
</comment>
<keyword evidence="9 12" id="KW-0030">Aminoacyl-tRNA synthetase</keyword>
<feature type="binding site" evidence="13">
    <location>
        <position position="231"/>
    </location>
    <ligand>
        <name>L-serine</name>
        <dbReference type="ChEBI" id="CHEBI:33384"/>
    </ligand>
</feature>
<reference evidence="17 18" key="1">
    <citation type="submission" date="2019-01" db="EMBL/GenBank/DDBJ databases">
        <title>Sinorhodobacter populi sp. nov. isolated from the symptomatic bark tissue of Populus euramericana canker.</title>
        <authorList>
            <person name="Xu G."/>
        </authorList>
    </citation>
    <scope>NUCLEOTIDE SEQUENCE [LARGE SCALE GENOMIC DNA]</scope>
    <source>
        <strain evidence="17 18">CCTCC AB2012026</strain>
    </source>
</reference>
<evidence type="ECO:0000256" key="4">
    <source>
        <dbReference type="ARBA" id="ARBA00022490"/>
    </source>
</evidence>
<comment type="catalytic activity">
    <reaction evidence="10 12">
        <text>tRNA(Sec) + L-serine + ATP = L-seryl-tRNA(Sec) + AMP + diphosphate + H(+)</text>
        <dbReference type="Rhea" id="RHEA:42580"/>
        <dbReference type="Rhea" id="RHEA-COMP:9742"/>
        <dbReference type="Rhea" id="RHEA-COMP:10128"/>
        <dbReference type="ChEBI" id="CHEBI:15378"/>
        <dbReference type="ChEBI" id="CHEBI:30616"/>
        <dbReference type="ChEBI" id="CHEBI:33019"/>
        <dbReference type="ChEBI" id="CHEBI:33384"/>
        <dbReference type="ChEBI" id="CHEBI:78442"/>
        <dbReference type="ChEBI" id="CHEBI:78533"/>
        <dbReference type="ChEBI" id="CHEBI:456215"/>
        <dbReference type="EC" id="6.1.1.11"/>
    </reaction>
</comment>
<dbReference type="InterPro" id="IPR010978">
    <property type="entry name" value="tRNA-bd_arm"/>
</dbReference>
<dbReference type="EC" id="6.1.1.11" evidence="12"/>
<feature type="binding site" evidence="12 13">
    <location>
        <position position="285"/>
    </location>
    <ligand>
        <name>L-serine</name>
        <dbReference type="ChEBI" id="CHEBI:33384"/>
    </ligand>
</feature>
<feature type="binding site" evidence="13">
    <location>
        <position position="262"/>
    </location>
    <ligand>
        <name>L-serine</name>
        <dbReference type="ChEBI" id="CHEBI:33384"/>
    </ligand>
</feature>
<dbReference type="InterPro" id="IPR033729">
    <property type="entry name" value="SerRS_core"/>
</dbReference>
<evidence type="ECO:0000256" key="7">
    <source>
        <dbReference type="ARBA" id="ARBA00022840"/>
    </source>
</evidence>
<feature type="coiled-coil region" evidence="15">
    <location>
        <begin position="70"/>
        <end position="97"/>
    </location>
</feature>
<dbReference type="PIRSF" id="PIRSF001529">
    <property type="entry name" value="Ser-tRNA-synth_IIa"/>
    <property type="match status" value="1"/>
</dbReference>
<dbReference type="GO" id="GO:0005737">
    <property type="term" value="C:cytoplasm"/>
    <property type="evidence" value="ECO:0007669"/>
    <property type="project" value="UniProtKB-SubCell"/>
</dbReference>
<gene>
    <name evidence="12" type="primary">serS</name>
    <name evidence="17" type="ORF">EOW65_00680</name>
</gene>
<keyword evidence="7 12" id="KW-0067">ATP-binding</keyword>
<dbReference type="PANTHER" id="PTHR43697:SF1">
    <property type="entry name" value="SERINE--TRNA LIGASE"/>
    <property type="match status" value="1"/>
</dbReference>
<comment type="caution">
    <text evidence="17">The sequence shown here is derived from an EMBL/GenBank/DDBJ whole genome shotgun (WGS) entry which is preliminary data.</text>
</comment>
<name>A0A443LUZ2_9RHOB</name>
<feature type="binding site" evidence="12 14">
    <location>
        <begin position="262"/>
        <end position="264"/>
    </location>
    <ligand>
        <name>ATP</name>
        <dbReference type="ChEBI" id="CHEBI:30616"/>
    </ligand>
</feature>
<evidence type="ECO:0000256" key="5">
    <source>
        <dbReference type="ARBA" id="ARBA00022598"/>
    </source>
</evidence>
<keyword evidence="8 12" id="KW-0648">Protein biosynthesis</keyword>
<evidence type="ECO:0000256" key="14">
    <source>
        <dbReference type="PIRSR" id="PIRSR001529-2"/>
    </source>
</evidence>
<evidence type="ECO:0000259" key="16">
    <source>
        <dbReference type="PROSITE" id="PS50862"/>
    </source>
</evidence>
<keyword evidence="5 12" id="KW-0436">Ligase</keyword>
<evidence type="ECO:0000256" key="1">
    <source>
        <dbReference type="ARBA" id="ARBA00004496"/>
    </source>
</evidence>
<comment type="pathway">
    <text evidence="2 12">Aminoacyl-tRNA biosynthesis; selenocysteinyl-tRNA(Sec) biosynthesis; L-seryl-tRNA(Sec) from L-serine and tRNA(Sec): step 1/1.</text>
</comment>
<feature type="binding site" evidence="12">
    <location>
        <position position="385"/>
    </location>
    <ligand>
        <name>L-serine</name>
        <dbReference type="ChEBI" id="CHEBI:33384"/>
    </ligand>
</feature>
<comment type="domain">
    <text evidence="12">Consists of two distinct domains, a catalytic core and a N-terminal extension that is involved in tRNA binding.</text>
</comment>
<feature type="domain" description="Aminoacyl-transfer RNA synthetases class-II family profile" evidence="16">
    <location>
        <begin position="173"/>
        <end position="410"/>
    </location>
</feature>
<evidence type="ECO:0000313" key="18">
    <source>
        <dbReference type="Proteomes" id="UP000286594"/>
    </source>
</evidence>
<dbReference type="HAMAP" id="MF_00176">
    <property type="entry name" value="Ser_tRNA_synth_type1"/>
    <property type="match status" value="1"/>
</dbReference>